<dbReference type="Pfam" id="PF14198">
    <property type="entry name" value="TnpV"/>
    <property type="match status" value="1"/>
</dbReference>
<name>A0ABQ0AZY3_9FIRM</name>
<protein>
    <submittedName>
        <fullName evidence="1">Uncharacterized protein</fullName>
    </submittedName>
</protein>
<organism evidence="1 2">
    <name type="scientific">Enterocloster alcoholdehydrogenati</name>
    <dbReference type="NCBI Taxonomy" id="2547410"/>
    <lineage>
        <taxon>Bacteria</taxon>
        <taxon>Bacillati</taxon>
        <taxon>Bacillota</taxon>
        <taxon>Clostridia</taxon>
        <taxon>Lachnospirales</taxon>
        <taxon>Lachnospiraceae</taxon>
        <taxon>Enterocloster</taxon>
    </lineage>
</organism>
<dbReference type="RefSeq" id="WP_176255951.1">
    <property type="nucleotide sequence ID" value="NZ_BAABXL010000001.1"/>
</dbReference>
<dbReference type="EMBL" id="BAABXL010000001">
    <property type="protein sequence ID" value="GAA6269593.1"/>
    <property type="molecule type" value="Genomic_DNA"/>
</dbReference>
<dbReference type="Proteomes" id="UP001600894">
    <property type="component" value="Unassembled WGS sequence"/>
</dbReference>
<evidence type="ECO:0000313" key="1">
    <source>
        <dbReference type="EMBL" id="GAA6269593.1"/>
    </source>
</evidence>
<proteinExistence type="predicted"/>
<keyword evidence="2" id="KW-1185">Reference proteome</keyword>
<gene>
    <name evidence="1" type="ORF">F130042H8_26530</name>
</gene>
<reference evidence="1 2" key="1">
    <citation type="submission" date="2024-04" db="EMBL/GenBank/DDBJ databases">
        <title>Defined microbial consortia suppress multidrug-resistant proinflammatory Enterobacteriaceae via ecological control.</title>
        <authorList>
            <person name="Furuichi M."/>
            <person name="Kawaguchi T."/>
            <person name="Pust M."/>
            <person name="Yasuma K."/>
            <person name="Plichta D."/>
            <person name="Hasegawa N."/>
            <person name="Ohya T."/>
            <person name="Bhattarai S."/>
            <person name="Sasajima S."/>
            <person name="Aoto Y."/>
            <person name="Tuganbaev T."/>
            <person name="Yaginuma M."/>
            <person name="Ueda M."/>
            <person name="Okahashi N."/>
            <person name="Amafuji K."/>
            <person name="Kiridooshi Y."/>
            <person name="Sugita K."/>
            <person name="Strazar M."/>
            <person name="Skelly A."/>
            <person name="Suda W."/>
            <person name="Hattori M."/>
            <person name="Nakamoto N."/>
            <person name="Caballero S."/>
            <person name="Norman J."/>
            <person name="Olle B."/>
            <person name="Tanoue T."/>
            <person name="Arita M."/>
            <person name="Bucci V."/>
            <person name="Atarashi K."/>
            <person name="Xavier R."/>
            <person name="Honda K."/>
        </authorList>
    </citation>
    <scope>NUCLEOTIDE SEQUENCE [LARGE SCALE GENOMIC DNA]</scope>
    <source>
        <strain evidence="2">f13</strain>
    </source>
</reference>
<accession>A0ABQ0AZY3</accession>
<evidence type="ECO:0000313" key="2">
    <source>
        <dbReference type="Proteomes" id="UP001600894"/>
    </source>
</evidence>
<sequence length="163" mass="19755">MKLTKEQIIKCAQEWADYYVDLGWREKVESGELPPWESWYVRDDGIPGYEVNGIRWYPDVSTDEWEFTMDEFAYELQGYAKLRKDFLYEQKPELYDEMIENGTLLIHCEQIREAADDREFDLMMEWQAAHQDLMEQDRWEYIRQMNNARSAIEEIVRAEIVFV</sequence>
<dbReference type="InterPro" id="IPR026989">
    <property type="entry name" value="TnpV"/>
</dbReference>
<comment type="caution">
    <text evidence="1">The sequence shown here is derived from an EMBL/GenBank/DDBJ whole genome shotgun (WGS) entry which is preliminary data.</text>
</comment>